<dbReference type="Proteomes" id="UP001597483">
    <property type="component" value="Unassembled WGS sequence"/>
</dbReference>
<dbReference type="EC" id="1.5.1.-" evidence="4"/>
<evidence type="ECO:0000256" key="2">
    <source>
        <dbReference type="ARBA" id="ARBA00023002"/>
    </source>
</evidence>
<dbReference type="Gene3D" id="2.30.110.10">
    <property type="entry name" value="Electron Transport, Fmn-binding Protein, Chain A"/>
    <property type="match status" value="1"/>
</dbReference>
<dbReference type="PANTHER" id="PTHR30466">
    <property type="entry name" value="FLAVIN REDUCTASE"/>
    <property type="match status" value="1"/>
</dbReference>
<dbReference type="SMART" id="SM00903">
    <property type="entry name" value="Flavin_Reduct"/>
    <property type="match status" value="1"/>
</dbReference>
<name>A0ABW5HBC4_9PSEU</name>
<dbReference type="InterPro" id="IPR029016">
    <property type="entry name" value="GAF-like_dom_sf"/>
</dbReference>
<dbReference type="SUPFAM" id="SSF50475">
    <property type="entry name" value="FMN-binding split barrel"/>
    <property type="match status" value="1"/>
</dbReference>
<dbReference type="InterPro" id="IPR050268">
    <property type="entry name" value="NADH-dep_flavin_reductase"/>
</dbReference>
<gene>
    <name evidence="4" type="ORF">ACFSVL_24775</name>
</gene>
<evidence type="ECO:0000259" key="3">
    <source>
        <dbReference type="SMART" id="SM00903"/>
    </source>
</evidence>
<dbReference type="PANTHER" id="PTHR30466:SF11">
    <property type="entry name" value="FLAVIN-DEPENDENT MONOOXYGENASE, REDUCTASE SUBUNIT HSAB"/>
    <property type="match status" value="1"/>
</dbReference>
<organism evidence="4 5">
    <name type="scientific">Amycolatopsis silviterrae</name>
    <dbReference type="NCBI Taxonomy" id="1656914"/>
    <lineage>
        <taxon>Bacteria</taxon>
        <taxon>Bacillati</taxon>
        <taxon>Actinomycetota</taxon>
        <taxon>Actinomycetes</taxon>
        <taxon>Pseudonocardiales</taxon>
        <taxon>Pseudonocardiaceae</taxon>
        <taxon>Amycolatopsis</taxon>
    </lineage>
</organism>
<dbReference type="InterPro" id="IPR002563">
    <property type="entry name" value="Flavin_Rdtase-like_dom"/>
</dbReference>
<feature type="domain" description="Flavin reductase like" evidence="3">
    <location>
        <begin position="11"/>
        <end position="155"/>
    </location>
</feature>
<comment type="similarity">
    <text evidence="1">Belongs to the non-flavoprotein flavin reductase family.</text>
</comment>
<keyword evidence="5" id="KW-1185">Reference proteome</keyword>
<protein>
    <submittedName>
        <fullName evidence="4">Flavin reductase family protein</fullName>
        <ecNumber evidence="4">1.5.1.-</ecNumber>
    </submittedName>
</protein>
<sequence>MAERNWWRTVLGEYPTGVAIIASLDAEGAPAGMVVGTFTAVSEDPPLVGFMAARSSFTWSVVRGHGRFVANVLGHGHETLCRSFFAKTDRFAAGDWRPTPSGPRLADALAWFDCTIRDVHAAGDHDIVVAEVTEFGVGDRAAGMPLLFLKGGYGSFSASPEHFDAQQFVDRVRVADDWSGPVEQFARDHGVTALLATVAGDSVCVLAGSGPHAGARMTFPFAAPVAITLAAWGSDEQYRGWLENARHLVGAVDRPGLERIVRRVRERGYALSHGALMGAEFDRVVTDPSTTRAELSRLWTETHRETVHALQREDDHRTATSLQLPVLDDAGRAIMELVVEGFASTDLERLVTAAKRTAATLVAVPA</sequence>
<dbReference type="RefSeq" id="WP_378307932.1">
    <property type="nucleotide sequence ID" value="NZ_JBHUKS010000017.1"/>
</dbReference>
<keyword evidence="2 4" id="KW-0560">Oxidoreductase</keyword>
<dbReference type="Pfam" id="PF01613">
    <property type="entry name" value="Flavin_Reduct"/>
    <property type="match status" value="1"/>
</dbReference>
<dbReference type="SUPFAM" id="SSF55781">
    <property type="entry name" value="GAF domain-like"/>
    <property type="match status" value="1"/>
</dbReference>
<comment type="caution">
    <text evidence="4">The sequence shown here is derived from an EMBL/GenBank/DDBJ whole genome shotgun (WGS) entry which is preliminary data.</text>
</comment>
<dbReference type="Gene3D" id="3.30.450.40">
    <property type="match status" value="1"/>
</dbReference>
<proteinExistence type="inferred from homology"/>
<reference evidence="5" key="1">
    <citation type="journal article" date="2019" name="Int. J. Syst. Evol. Microbiol.">
        <title>The Global Catalogue of Microorganisms (GCM) 10K type strain sequencing project: providing services to taxonomists for standard genome sequencing and annotation.</title>
        <authorList>
            <consortium name="The Broad Institute Genomics Platform"/>
            <consortium name="The Broad Institute Genome Sequencing Center for Infectious Disease"/>
            <person name="Wu L."/>
            <person name="Ma J."/>
        </authorList>
    </citation>
    <scope>NUCLEOTIDE SEQUENCE [LARGE SCALE GENOMIC DNA]</scope>
    <source>
        <strain evidence="5">CGMCC 4.7641</strain>
    </source>
</reference>
<accession>A0ABW5HBC4</accession>
<evidence type="ECO:0000256" key="1">
    <source>
        <dbReference type="ARBA" id="ARBA00008898"/>
    </source>
</evidence>
<dbReference type="GO" id="GO:0016491">
    <property type="term" value="F:oxidoreductase activity"/>
    <property type="evidence" value="ECO:0007669"/>
    <property type="project" value="UniProtKB-KW"/>
</dbReference>
<dbReference type="EMBL" id="JBHUKS010000017">
    <property type="protein sequence ID" value="MFD2470628.1"/>
    <property type="molecule type" value="Genomic_DNA"/>
</dbReference>
<evidence type="ECO:0000313" key="5">
    <source>
        <dbReference type="Proteomes" id="UP001597483"/>
    </source>
</evidence>
<dbReference type="InterPro" id="IPR012349">
    <property type="entry name" value="Split_barrel_FMN-bd"/>
</dbReference>
<evidence type="ECO:0000313" key="4">
    <source>
        <dbReference type="EMBL" id="MFD2470628.1"/>
    </source>
</evidence>